<dbReference type="InterPro" id="IPR002657">
    <property type="entry name" value="BilAc:Na_symport/Acr3"/>
</dbReference>
<sequence>MELVEKLQPVIIIAAALFGLLLGYITPFGEISEHFVEPFLMVLLFFVFLSVEEKKFKQSFLNVKFTVTSLIINFIWTPIFAYGLGKLFFYHTVDMQIGLLMLMVTPCTDWYLVFTALAKGDVELGASILPLNLLLQILLLPLYLLIFFGGKSDITGGTVILSVLFVLIIPFALALLCKFLEKRNETLEKIVDKIRDFDEHAEIIFLCLAIISMFACESKPLFENPVMLLKMLLPMIIFFIVNFIGVRFLGQRLGFKDEEIVPLNFTTLARESTLALAIAVAVYPERPLIPLALVIGSLIELPSLGVITYIINTLRGKTGDNNKPEASEEPKETPNDSEETEEPAEQVINISSEPASIPLEPVNGQSEPKAATTEPIDGQSEPKATTPEPIDGQSELTTLDIVNVK</sequence>
<dbReference type="PANTHER" id="PTHR43057">
    <property type="entry name" value="ARSENITE EFFLUX TRANSPORTER"/>
    <property type="match status" value="1"/>
</dbReference>
<dbReference type="GO" id="GO:0015105">
    <property type="term" value="F:arsenite transmembrane transporter activity"/>
    <property type="evidence" value="ECO:0007669"/>
    <property type="project" value="TreeGrafter"/>
</dbReference>
<dbReference type="InterPro" id="IPR004706">
    <property type="entry name" value="Arsenical-R_Acr3"/>
</dbReference>
<feature type="transmembrane region" description="Helical" evidence="9">
    <location>
        <begin position="154"/>
        <end position="176"/>
    </location>
</feature>
<feature type="transmembrane region" description="Helical" evidence="9">
    <location>
        <begin position="97"/>
        <end position="117"/>
    </location>
</feature>
<feature type="transmembrane region" description="Helical" evidence="9">
    <location>
        <begin position="7"/>
        <end position="25"/>
    </location>
</feature>
<evidence type="ECO:0000256" key="7">
    <source>
        <dbReference type="ARBA" id="ARBA00023136"/>
    </source>
</evidence>
<feature type="compositionally biased region" description="Acidic residues" evidence="8">
    <location>
        <begin position="335"/>
        <end position="344"/>
    </location>
</feature>
<dbReference type="Pfam" id="PF01758">
    <property type="entry name" value="SBF"/>
    <property type="match status" value="1"/>
</dbReference>
<feature type="transmembrane region" description="Helical" evidence="9">
    <location>
        <begin position="227"/>
        <end position="249"/>
    </location>
</feature>
<protein>
    <submittedName>
        <fullName evidence="10">Bile acid:sodium symporter</fullName>
    </submittedName>
</protein>
<accession>A0A2S1TZ37</accession>
<dbReference type="PANTHER" id="PTHR43057:SF1">
    <property type="entry name" value="ARSENICAL-RESISTANCE PROTEIN 3"/>
    <property type="match status" value="1"/>
</dbReference>
<evidence type="ECO:0000256" key="5">
    <source>
        <dbReference type="ARBA" id="ARBA00022692"/>
    </source>
</evidence>
<evidence type="ECO:0000256" key="4">
    <source>
        <dbReference type="ARBA" id="ARBA00022475"/>
    </source>
</evidence>
<comment type="subcellular location">
    <subcellularLocation>
        <location evidence="1">Cell membrane</location>
        <topology evidence="1">Multi-pass membrane protein</topology>
    </subcellularLocation>
</comment>
<reference evidence="10" key="1">
    <citation type="submission" date="2018-03" db="EMBL/GenBank/DDBJ databases">
        <title>Horizontal gene transfer is an indispensable driver in forging the evolution of the Neocallimastigomycota as a distinct gut-dwelling fungal lineage.</title>
        <authorList>
            <person name="Murphy C.L."/>
            <person name="Youssef N.H."/>
            <person name="Elshahed M.S."/>
        </authorList>
    </citation>
    <scope>NUCLEOTIDE SEQUENCE</scope>
    <source>
        <strain evidence="10">A2</strain>
    </source>
</reference>
<feature type="transmembrane region" description="Helical" evidence="9">
    <location>
        <begin position="289"/>
        <end position="311"/>
    </location>
</feature>
<evidence type="ECO:0000313" key="10">
    <source>
        <dbReference type="EMBL" id="AWI66894.1"/>
    </source>
</evidence>
<dbReference type="GO" id="GO:0015104">
    <property type="term" value="F:antimonite transmembrane transporter activity"/>
    <property type="evidence" value="ECO:0007669"/>
    <property type="project" value="TreeGrafter"/>
</dbReference>
<feature type="region of interest" description="Disordered" evidence="8">
    <location>
        <begin position="318"/>
        <end position="405"/>
    </location>
</feature>
<evidence type="ECO:0000256" key="8">
    <source>
        <dbReference type="SAM" id="MobiDB-lite"/>
    </source>
</evidence>
<organism evidence="10">
    <name type="scientific">Piromyces sp</name>
    <dbReference type="NCBI Taxonomy" id="45796"/>
    <lineage>
        <taxon>Eukaryota</taxon>
        <taxon>Fungi</taxon>
        <taxon>Fungi incertae sedis</taxon>
        <taxon>Chytridiomycota</taxon>
        <taxon>Chytridiomycota incertae sedis</taxon>
        <taxon>Neocallimastigomycetes</taxon>
        <taxon>Neocallimastigales</taxon>
        <taxon>Neocallimastigaceae</taxon>
        <taxon>Piromyces</taxon>
    </lineage>
</organism>
<feature type="transmembrane region" description="Helical" evidence="9">
    <location>
        <begin position="261"/>
        <end position="283"/>
    </location>
</feature>
<evidence type="ECO:0000256" key="9">
    <source>
        <dbReference type="SAM" id="Phobius"/>
    </source>
</evidence>
<evidence type="ECO:0000256" key="1">
    <source>
        <dbReference type="ARBA" id="ARBA00004651"/>
    </source>
</evidence>
<keyword evidence="4" id="KW-1003">Cell membrane</keyword>
<dbReference type="AlphaFoldDB" id="A0A2S1TZ37"/>
<evidence type="ECO:0000256" key="3">
    <source>
        <dbReference type="ARBA" id="ARBA00022448"/>
    </source>
</evidence>
<feature type="transmembrane region" description="Helical" evidence="9">
    <location>
        <begin position="63"/>
        <end position="85"/>
    </location>
</feature>
<name>A0A2S1TZ37_PIRSP</name>
<feature type="transmembrane region" description="Helical" evidence="9">
    <location>
        <begin position="129"/>
        <end position="148"/>
    </location>
</feature>
<proteinExistence type="evidence at transcript level"/>
<evidence type="ECO:0000256" key="6">
    <source>
        <dbReference type="ARBA" id="ARBA00022989"/>
    </source>
</evidence>
<evidence type="ECO:0000256" key="2">
    <source>
        <dbReference type="ARBA" id="ARBA00010110"/>
    </source>
</evidence>
<dbReference type="GO" id="GO:0005886">
    <property type="term" value="C:plasma membrane"/>
    <property type="evidence" value="ECO:0007669"/>
    <property type="project" value="UniProtKB-SubCell"/>
</dbReference>
<feature type="transmembrane region" description="Helical" evidence="9">
    <location>
        <begin position="31"/>
        <end position="51"/>
    </location>
</feature>
<feature type="transmembrane region" description="Helical" evidence="9">
    <location>
        <begin position="197"/>
        <end position="215"/>
    </location>
</feature>
<dbReference type="GO" id="GO:0015297">
    <property type="term" value="F:antiporter activity"/>
    <property type="evidence" value="ECO:0007669"/>
    <property type="project" value="InterPro"/>
</dbReference>
<keyword evidence="6 9" id="KW-1133">Transmembrane helix</keyword>
<keyword evidence="3" id="KW-0813">Transport</keyword>
<keyword evidence="5 9" id="KW-0812">Transmembrane</keyword>
<dbReference type="EMBL" id="MH043740">
    <property type="protein sequence ID" value="AWI66894.1"/>
    <property type="molecule type" value="mRNA"/>
</dbReference>
<keyword evidence="7 9" id="KW-0472">Membrane</keyword>
<dbReference type="InterPro" id="IPR038770">
    <property type="entry name" value="Na+/solute_symporter_sf"/>
</dbReference>
<comment type="similarity">
    <text evidence="2">Belongs to the arsenical resistance-3 (ACR3) (TC 2.A.59) family.</text>
</comment>
<feature type="compositionally biased region" description="Basic and acidic residues" evidence="8">
    <location>
        <begin position="318"/>
        <end position="334"/>
    </location>
</feature>
<dbReference type="Gene3D" id="1.20.1530.20">
    <property type="match status" value="1"/>
</dbReference>